<dbReference type="Proteomes" id="UP000267017">
    <property type="component" value="Unassembled WGS sequence"/>
</dbReference>
<dbReference type="SUPFAM" id="SSF140566">
    <property type="entry name" value="FlgN-like"/>
    <property type="match status" value="1"/>
</dbReference>
<dbReference type="OrthoDB" id="2660802at2"/>
<protein>
    <submittedName>
        <fullName evidence="4">Flagellar protein FlgN</fullName>
    </submittedName>
</protein>
<name>A0A3P3TX74_9BACL</name>
<accession>A0A3P3TX74</accession>
<keyword evidence="1" id="KW-1005">Bacterial flagellum biogenesis</keyword>
<keyword evidence="5" id="KW-1185">Reference proteome</keyword>
<keyword evidence="4" id="KW-0966">Cell projection</keyword>
<dbReference type="InterPro" id="IPR007809">
    <property type="entry name" value="FlgN-like"/>
</dbReference>
<organism evidence="4 5">
    <name type="scientific">Paenibacillus oralis</name>
    <dbReference type="NCBI Taxonomy" id="2490856"/>
    <lineage>
        <taxon>Bacteria</taxon>
        <taxon>Bacillati</taxon>
        <taxon>Bacillota</taxon>
        <taxon>Bacilli</taxon>
        <taxon>Bacillales</taxon>
        <taxon>Paenibacillaceae</taxon>
        <taxon>Paenibacillus</taxon>
    </lineage>
</organism>
<proteinExistence type="predicted"/>
<comment type="caution">
    <text evidence="4">The sequence shown here is derived from an EMBL/GenBank/DDBJ whole genome shotgun (WGS) entry which is preliminary data.</text>
</comment>
<feature type="compositionally biased region" description="Basic and acidic residues" evidence="3">
    <location>
        <begin position="152"/>
        <end position="166"/>
    </location>
</feature>
<feature type="region of interest" description="Disordered" evidence="3">
    <location>
        <begin position="140"/>
        <end position="166"/>
    </location>
</feature>
<evidence type="ECO:0000313" key="4">
    <source>
        <dbReference type="EMBL" id="RRJ62306.1"/>
    </source>
</evidence>
<evidence type="ECO:0000256" key="2">
    <source>
        <dbReference type="SAM" id="Coils"/>
    </source>
</evidence>
<gene>
    <name evidence="4" type="ORF">EHV15_04580</name>
</gene>
<dbReference type="Gene3D" id="1.20.58.300">
    <property type="entry name" value="FlgN-like"/>
    <property type="match status" value="1"/>
</dbReference>
<evidence type="ECO:0000256" key="1">
    <source>
        <dbReference type="ARBA" id="ARBA00022795"/>
    </source>
</evidence>
<dbReference type="InterPro" id="IPR036679">
    <property type="entry name" value="FlgN-like_sf"/>
</dbReference>
<keyword evidence="4" id="KW-0969">Cilium</keyword>
<evidence type="ECO:0000256" key="3">
    <source>
        <dbReference type="SAM" id="MobiDB-lite"/>
    </source>
</evidence>
<dbReference type="EMBL" id="RRCN01000001">
    <property type="protein sequence ID" value="RRJ62306.1"/>
    <property type="molecule type" value="Genomic_DNA"/>
</dbReference>
<dbReference type="GO" id="GO:0044780">
    <property type="term" value="P:bacterial-type flagellum assembly"/>
    <property type="evidence" value="ECO:0007669"/>
    <property type="project" value="InterPro"/>
</dbReference>
<dbReference type="RefSeq" id="WP_128630197.1">
    <property type="nucleotide sequence ID" value="NZ_RRCN01000001.1"/>
</dbReference>
<dbReference type="AlphaFoldDB" id="A0A3P3TX74"/>
<feature type="coiled-coil region" evidence="2">
    <location>
        <begin position="97"/>
        <end position="124"/>
    </location>
</feature>
<keyword evidence="4" id="KW-0282">Flagellum</keyword>
<sequence length="166" mass="19169">MSVQLIIDSLSQMDQQQSALLEIMLQKKQAILDRDFDELVRILSRESKMLKSIEELEQQLLAVAQTFLQSKGIKSKLNLTITEISRLVFDPEEKRVLTEFKEKLESRLAEVKRANELNQELIKQNLSFIDFSLNLLTGFEDDDATYSPPTGQDKKSATRRMFDTRA</sequence>
<keyword evidence="2" id="KW-0175">Coiled coil</keyword>
<reference evidence="4 5" key="1">
    <citation type="submission" date="2018-11" db="EMBL/GenBank/DDBJ databases">
        <title>Genome sequencing of Paenibacillus sp. KCOM 3021 (= ChDC PVNT-B20).</title>
        <authorList>
            <person name="Kook J.-K."/>
            <person name="Park S.-N."/>
            <person name="Lim Y.K."/>
        </authorList>
    </citation>
    <scope>NUCLEOTIDE SEQUENCE [LARGE SCALE GENOMIC DNA]</scope>
    <source>
        <strain evidence="4 5">KCOM 3021</strain>
    </source>
</reference>
<evidence type="ECO:0000313" key="5">
    <source>
        <dbReference type="Proteomes" id="UP000267017"/>
    </source>
</evidence>
<dbReference type="Pfam" id="PF05130">
    <property type="entry name" value="FlgN"/>
    <property type="match status" value="1"/>
</dbReference>